<evidence type="ECO:0000313" key="6">
    <source>
        <dbReference type="Proteomes" id="UP000241890"/>
    </source>
</evidence>
<dbReference type="InParanoid" id="A0A2R5G9P8"/>
<dbReference type="Proteomes" id="UP000241890">
    <property type="component" value="Unassembled WGS sequence"/>
</dbReference>
<feature type="domain" description="ODAD1 central coiled coil region" evidence="4">
    <location>
        <begin position="31"/>
        <end position="326"/>
    </location>
</feature>
<name>A0A2R5G9P8_9STRA</name>
<evidence type="ECO:0000256" key="1">
    <source>
        <dbReference type="ARBA" id="ARBA00023054"/>
    </source>
</evidence>
<dbReference type="EMBL" id="BEYU01000029">
    <property type="protein sequence ID" value="GBG27285.1"/>
    <property type="molecule type" value="Genomic_DNA"/>
</dbReference>
<gene>
    <name evidence="5" type="ORF">FCC1311_035072</name>
</gene>
<evidence type="ECO:0000256" key="3">
    <source>
        <dbReference type="SAM" id="MobiDB-lite"/>
    </source>
</evidence>
<dbReference type="AlphaFoldDB" id="A0A2R5G9P8"/>
<reference evidence="5 6" key="1">
    <citation type="submission" date="2017-12" db="EMBL/GenBank/DDBJ databases">
        <title>Sequencing, de novo assembly and annotation of complete genome of a new Thraustochytrid species, strain FCC1311.</title>
        <authorList>
            <person name="Sedici K."/>
            <person name="Godart F."/>
            <person name="Aiese Cigliano R."/>
            <person name="Sanseverino W."/>
            <person name="Barakat M."/>
            <person name="Ortet P."/>
            <person name="Marechal E."/>
            <person name="Cagnac O."/>
            <person name="Amato A."/>
        </authorList>
    </citation>
    <scope>NUCLEOTIDE SEQUENCE [LARGE SCALE GENOMIC DNA]</scope>
</reference>
<dbReference type="PANTHER" id="PTHR21694">
    <property type="entry name" value="COILED-COIL DOMAIN-CONTAINING PROTEIN 63"/>
    <property type="match status" value="1"/>
</dbReference>
<proteinExistence type="predicted"/>
<dbReference type="InterPro" id="IPR051876">
    <property type="entry name" value="ODA-DC/CCD"/>
</dbReference>
<comment type="caution">
    <text evidence="5">The sequence shown here is derived from an EMBL/GenBank/DDBJ whole genome shotgun (WGS) entry which is preliminary data.</text>
</comment>
<feature type="coiled-coil region" evidence="2">
    <location>
        <begin position="96"/>
        <end position="141"/>
    </location>
</feature>
<evidence type="ECO:0000256" key="2">
    <source>
        <dbReference type="SAM" id="Coils"/>
    </source>
</evidence>
<keyword evidence="6" id="KW-1185">Reference proteome</keyword>
<evidence type="ECO:0000313" key="5">
    <source>
        <dbReference type="EMBL" id="GBG27285.1"/>
    </source>
</evidence>
<dbReference type="PANTHER" id="PTHR21694:SF18">
    <property type="entry name" value="COILED-COIL DOMAIN-CONTAINING PROTEIN 63"/>
    <property type="match status" value="1"/>
</dbReference>
<accession>A0A2R5G9P8</accession>
<feature type="region of interest" description="Disordered" evidence="3">
    <location>
        <begin position="455"/>
        <end position="475"/>
    </location>
</feature>
<protein>
    <submittedName>
        <fullName evidence="5">Outer dynein arm protein 1</fullName>
    </submittedName>
</protein>
<organism evidence="5 6">
    <name type="scientific">Hondaea fermentalgiana</name>
    <dbReference type="NCBI Taxonomy" id="2315210"/>
    <lineage>
        <taxon>Eukaryota</taxon>
        <taxon>Sar</taxon>
        <taxon>Stramenopiles</taxon>
        <taxon>Bigyra</taxon>
        <taxon>Labyrinthulomycetes</taxon>
        <taxon>Thraustochytrida</taxon>
        <taxon>Thraustochytriidae</taxon>
        <taxon>Hondaea</taxon>
    </lineage>
</organism>
<dbReference type="OrthoDB" id="6766775at2759"/>
<evidence type="ECO:0000259" key="4">
    <source>
        <dbReference type="Pfam" id="PF21773"/>
    </source>
</evidence>
<dbReference type="InterPro" id="IPR049258">
    <property type="entry name" value="ODAD1_CC"/>
</dbReference>
<dbReference type="Pfam" id="PF21773">
    <property type="entry name" value="ODAD1_CC"/>
    <property type="match status" value="1"/>
</dbReference>
<sequence>MIQQRIIEEKKRMRNVGGVRATLDQKLKAAKRTKILNTKLERLHLRRNDINVENNALKASINERRKERMAFESIQCKLRADFEQKQKEMANLLRSSNELITNRIRAEKDLKRVEREESIAKEKANSELDRLEGIVRKQEVIQTEMQTASLKRRAHQIREQLGRGRLDPEEEAKLKARLQSLTVKIEKKSHEIDATHQLTLLNYEEAFEKILAEVPARSDKPMTLSEVVENYVDDYDDAFSLLSYIQGIQDENFQLETEIANLRDEMGRLTSQQGKEDQNKERIRRELQRRLETLRQQNLRLNDSIQDREKSRELTFVTVERIMTRFNTTLGGHIGLIDGTVCDDHVMHVLGQVELKALQLTQLLQQSIRLGTFRGMPARGQITTPSPALVRQATFRAGKIRIGPTSPHRSTRALIPSVQPLSSVKIQELFTAHIRLLEDPADDEADTLARTETRASGFHEQDFGGPASPLESRPRLSIQSVDDLRRIIQQNFPLVDTAKPKASTP</sequence>
<keyword evidence="1 2" id="KW-0175">Coiled coil</keyword>
<feature type="coiled-coil region" evidence="2">
    <location>
        <begin position="245"/>
        <end position="311"/>
    </location>
</feature>